<proteinExistence type="predicted"/>
<feature type="coiled-coil region" evidence="2">
    <location>
        <begin position="109"/>
        <end position="136"/>
    </location>
</feature>
<dbReference type="EMBL" id="KB031047">
    <property type="protein sequence ID" value="ELK05111.1"/>
    <property type="molecule type" value="Genomic_DNA"/>
</dbReference>
<protein>
    <submittedName>
        <fullName evidence="4">Alpha-actinin-2</fullName>
    </submittedName>
</protein>
<dbReference type="InterPro" id="IPR001715">
    <property type="entry name" value="CH_dom"/>
</dbReference>
<dbReference type="SUPFAM" id="SSF46966">
    <property type="entry name" value="Spectrin repeat"/>
    <property type="match status" value="1"/>
</dbReference>
<dbReference type="STRING" id="9402.L5K2X7"/>
<dbReference type="SUPFAM" id="SSF47576">
    <property type="entry name" value="Calponin-homology domain, CH-domain"/>
    <property type="match status" value="1"/>
</dbReference>
<keyword evidence="1" id="KW-0009">Actin-binding</keyword>
<dbReference type="AlphaFoldDB" id="L5K2X7"/>
<dbReference type="Gene3D" id="1.10.418.10">
    <property type="entry name" value="Calponin-like domain"/>
    <property type="match status" value="1"/>
</dbReference>
<dbReference type="InterPro" id="IPR036872">
    <property type="entry name" value="CH_dom_sf"/>
</dbReference>
<evidence type="ECO:0000259" key="3">
    <source>
        <dbReference type="PROSITE" id="PS50021"/>
    </source>
</evidence>
<name>L5K2X7_PTEAL</name>
<gene>
    <name evidence="4" type="ORF">PAL_GLEAN10008187</name>
</gene>
<dbReference type="Pfam" id="PF00435">
    <property type="entry name" value="Spectrin"/>
    <property type="match status" value="1"/>
</dbReference>
<feature type="domain" description="Calponin-homology (CH)" evidence="3">
    <location>
        <begin position="1"/>
        <end position="94"/>
    </location>
</feature>
<dbReference type="GO" id="GO:0003779">
    <property type="term" value="F:actin binding"/>
    <property type="evidence" value="ECO:0007669"/>
    <property type="project" value="UniProtKB-KW"/>
</dbReference>
<sequence>MNQVEPGVQYNYVYDEDEYMIQEEEWDRDLLLDPAWEKQQRKDDPVGNINLAMEIAEKHLDIPKMLDAEDIVNTPKPDERAIMTYVSCFYHAFAGAEQAETAANRICKVLAVNQENERLMEEYERLASELLEWIRRTIPWLENRTPEKTMQAMQKKLEDFRDYRRKHKPPKVQEKCQLEINFNTLQTKLRISNRPAFMPSEGKMVSVRGSGGAPPPS</sequence>
<evidence type="ECO:0000256" key="1">
    <source>
        <dbReference type="ARBA" id="ARBA00023203"/>
    </source>
</evidence>
<dbReference type="InterPro" id="IPR002017">
    <property type="entry name" value="Spectrin_repeat"/>
</dbReference>
<dbReference type="InParanoid" id="L5K2X7"/>
<dbReference type="Proteomes" id="UP000010552">
    <property type="component" value="Unassembled WGS sequence"/>
</dbReference>
<dbReference type="Gene3D" id="1.20.58.60">
    <property type="match status" value="1"/>
</dbReference>
<dbReference type="PROSITE" id="PS50021">
    <property type="entry name" value="CH"/>
    <property type="match status" value="1"/>
</dbReference>
<dbReference type="PANTHER" id="PTHR11915">
    <property type="entry name" value="SPECTRIN/FILAMIN RELATED CYTOSKELETAL PROTEIN"/>
    <property type="match status" value="1"/>
</dbReference>
<evidence type="ECO:0000256" key="2">
    <source>
        <dbReference type="SAM" id="Coils"/>
    </source>
</evidence>
<organism evidence="4 5">
    <name type="scientific">Pteropus alecto</name>
    <name type="common">Black flying fox</name>
    <dbReference type="NCBI Taxonomy" id="9402"/>
    <lineage>
        <taxon>Eukaryota</taxon>
        <taxon>Metazoa</taxon>
        <taxon>Chordata</taxon>
        <taxon>Craniata</taxon>
        <taxon>Vertebrata</taxon>
        <taxon>Euteleostomi</taxon>
        <taxon>Mammalia</taxon>
        <taxon>Eutheria</taxon>
        <taxon>Laurasiatheria</taxon>
        <taxon>Chiroptera</taxon>
        <taxon>Yinpterochiroptera</taxon>
        <taxon>Pteropodoidea</taxon>
        <taxon>Pteropodidae</taxon>
        <taxon>Pteropodinae</taxon>
        <taxon>Pteropus</taxon>
    </lineage>
</organism>
<reference evidence="5" key="1">
    <citation type="journal article" date="2013" name="Science">
        <title>Comparative analysis of bat genomes provides insight into the evolution of flight and immunity.</title>
        <authorList>
            <person name="Zhang G."/>
            <person name="Cowled C."/>
            <person name="Shi Z."/>
            <person name="Huang Z."/>
            <person name="Bishop-Lilly K.A."/>
            <person name="Fang X."/>
            <person name="Wynne J.W."/>
            <person name="Xiong Z."/>
            <person name="Baker M.L."/>
            <person name="Zhao W."/>
            <person name="Tachedjian M."/>
            <person name="Zhu Y."/>
            <person name="Zhou P."/>
            <person name="Jiang X."/>
            <person name="Ng J."/>
            <person name="Yang L."/>
            <person name="Wu L."/>
            <person name="Xiao J."/>
            <person name="Feng Y."/>
            <person name="Chen Y."/>
            <person name="Sun X."/>
            <person name="Zhang Y."/>
            <person name="Marsh G.A."/>
            <person name="Crameri G."/>
            <person name="Broder C.C."/>
            <person name="Frey K.G."/>
            <person name="Wang L.F."/>
            <person name="Wang J."/>
        </authorList>
    </citation>
    <scope>NUCLEOTIDE SEQUENCE [LARGE SCALE GENOMIC DNA]</scope>
</reference>
<keyword evidence="5" id="KW-1185">Reference proteome</keyword>
<evidence type="ECO:0000313" key="4">
    <source>
        <dbReference type="EMBL" id="ELK05111.1"/>
    </source>
</evidence>
<dbReference type="Pfam" id="PF00307">
    <property type="entry name" value="CH"/>
    <property type="match status" value="1"/>
</dbReference>
<accession>L5K2X7</accession>
<keyword evidence="2" id="KW-0175">Coiled coil</keyword>
<evidence type="ECO:0000313" key="5">
    <source>
        <dbReference type="Proteomes" id="UP000010552"/>
    </source>
</evidence>